<dbReference type="InterPro" id="IPR018060">
    <property type="entry name" value="HTH_AraC"/>
</dbReference>
<dbReference type="Gene3D" id="1.10.10.60">
    <property type="entry name" value="Homeodomain-like"/>
    <property type="match status" value="1"/>
</dbReference>
<evidence type="ECO:0000313" key="5">
    <source>
        <dbReference type="EMBL" id="SIQ26862.1"/>
    </source>
</evidence>
<proteinExistence type="predicted"/>
<protein>
    <submittedName>
        <fullName evidence="5">AraC-type DNA-binding protein</fullName>
    </submittedName>
</protein>
<dbReference type="Pfam" id="PF12833">
    <property type="entry name" value="HTH_18"/>
    <property type="match status" value="1"/>
</dbReference>
<dbReference type="AlphaFoldDB" id="A0A1N6RDV4"/>
<gene>
    <name evidence="5" type="ORF">SAMN05421647_103262</name>
</gene>
<sequence>MATQYPPSHPTLEMLHGQLAAMIDHWTADQEDVETSISSLFLFRRETMTEPCECVVEPSIVLVASGVKQLIIGDHAYRYDPSHFLLTSLDLPARSQVLEASPEQPSMGLVFNLDLNIIAELISHHRLSPPQEKLSEEGAYIGQLTPDLLEPFNRLLALMNRPEDIPVIAPLIKREIHYRLLKSDLAARLWKIVSAGSQSQRISRAIDWLKNHYNQPLRIDELAAHVQMSSSSLHHNFRQLTAKSPLQYQKWLRLTEARRLMVNDGLDAAKAAFQVGYESPSQFSREYSRAFGAPPKRDVEALRKRTDQIANTGS</sequence>
<feature type="region of interest" description="Disordered" evidence="3">
    <location>
        <begin position="294"/>
        <end position="314"/>
    </location>
</feature>
<feature type="domain" description="HTH araC/xylS-type" evidence="4">
    <location>
        <begin position="203"/>
        <end position="301"/>
    </location>
</feature>
<dbReference type="PANTHER" id="PTHR43436:SF1">
    <property type="entry name" value="TRANSCRIPTIONAL REGULATORY PROTEIN"/>
    <property type="match status" value="1"/>
</dbReference>
<keyword evidence="6" id="KW-1185">Reference proteome</keyword>
<organism evidence="5 6">
    <name type="scientific">Marinobacterium stanieri</name>
    <dbReference type="NCBI Taxonomy" id="49186"/>
    <lineage>
        <taxon>Bacteria</taxon>
        <taxon>Pseudomonadati</taxon>
        <taxon>Pseudomonadota</taxon>
        <taxon>Gammaproteobacteria</taxon>
        <taxon>Oceanospirillales</taxon>
        <taxon>Oceanospirillaceae</taxon>
        <taxon>Marinobacterium</taxon>
    </lineage>
</organism>
<dbReference type="STRING" id="49186.SAMN05421647_103262"/>
<keyword evidence="1" id="KW-0805">Transcription regulation</keyword>
<dbReference type="PANTHER" id="PTHR43436">
    <property type="entry name" value="ARAC-FAMILY TRANSCRIPTIONAL REGULATOR"/>
    <property type="match status" value="1"/>
</dbReference>
<evidence type="ECO:0000256" key="1">
    <source>
        <dbReference type="ARBA" id="ARBA00023015"/>
    </source>
</evidence>
<dbReference type="Proteomes" id="UP000186895">
    <property type="component" value="Unassembled WGS sequence"/>
</dbReference>
<reference evidence="5 6" key="1">
    <citation type="submission" date="2017-01" db="EMBL/GenBank/DDBJ databases">
        <authorList>
            <person name="Mah S.A."/>
            <person name="Swanson W.J."/>
            <person name="Moy G.W."/>
            <person name="Vacquier V.D."/>
        </authorList>
    </citation>
    <scope>NUCLEOTIDE SEQUENCE [LARGE SCALE GENOMIC DNA]</scope>
    <source>
        <strain evidence="5 6">DSM 7027</strain>
    </source>
</reference>
<accession>A0A1N6RDV4</accession>
<dbReference type="EMBL" id="FTMN01000003">
    <property type="protein sequence ID" value="SIQ26862.1"/>
    <property type="molecule type" value="Genomic_DNA"/>
</dbReference>
<evidence type="ECO:0000256" key="2">
    <source>
        <dbReference type="ARBA" id="ARBA00023163"/>
    </source>
</evidence>
<dbReference type="GO" id="GO:0003700">
    <property type="term" value="F:DNA-binding transcription factor activity"/>
    <property type="evidence" value="ECO:0007669"/>
    <property type="project" value="InterPro"/>
</dbReference>
<dbReference type="InterPro" id="IPR009594">
    <property type="entry name" value="Tscrpt_reg_HTH_AraC_N"/>
</dbReference>
<dbReference type="SUPFAM" id="SSF46689">
    <property type="entry name" value="Homeodomain-like"/>
    <property type="match status" value="2"/>
</dbReference>
<name>A0A1N6RDV4_9GAMM</name>
<dbReference type="SMART" id="SM00342">
    <property type="entry name" value="HTH_ARAC"/>
    <property type="match status" value="1"/>
</dbReference>
<evidence type="ECO:0000256" key="3">
    <source>
        <dbReference type="SAM" id="MobiDB-lite"/>
    </source>
</evidence>
<evidence type="ECO:0000259" key="4">
    <source>
        <dbReference type="PROSITE" id="PS01124"/>
    </source>
</evidence>
<keyword evidence="5" id="KW-0238">DNA-binding</keyword>
<feature type="compositionally biased region" description="Basic and acidic residues" evidence="3">
    <location>
        <begin position="295"/>
        <end position="307"/>
    </location>
</feature>
<keyword evidence="2" id="KW-0804">Transcription</keyword>
<dbReference type="RefSeq" id="WP_139327153.1">
    <property type="nucleotide sequence ID" value="NZ_FTMN01000003.1"/>
</dbReference>
<evidence type="ECO:0000313" key="6">
    <source>
        <dbReference type="Proteomes" id="UP000186895"/>
    </source>
</evidence>
<dbReference type="Pfam" id="PF06719">
    <property type="entry name" value="AraC_N"/>
    <property type="match status" value="1"/>
</dbReference>
<dbReference type="GO" id="GO:0043565">
    <property type="term" value="F:sequence-specific DNA binding"/>
    <property type="evidence" value="ECO:0007669"/>
    <property type="project" value="InterPro"/>
</dbReference>
<dbReference type="InterPro" id="IPR009057">
    <property type="entry name" value="Homeodomain-like_sf"/>
</dbReference>
<dbReference type="PROSITE" id="PS01124">
    <property type="entry name" value="HTH_ARAC_FAMILY_2"/>
    <property type="match status" value="1"/>
</dbReference>